<dbReference type="InterPro" id="IPR000408">
    <property type="entry name" value="Reg_chr_condens"/>
</dbReference>
<dbReference type="Pfam" id="PF00415">
    <property type="entry name" value="RCC1"/>
    <property type="match status" value="1"/>
</dbReference>
<name>Q6MNK4_BDEBA</name>
<dbReference type="Gene3D" id="2.130.10.30">
    <property type="entry name" value="Regulator of chromosome condensation 1/beta-lactamase-inhibitor protein II"/>
    <property type="match status" value="4"/>
</dbReference>
<dbReference type="STRING" id="264462.Bd1247"/>
<evidence type="ECO:0008006" key="3">
    <source>
        <dbReference type="Google" id="ProtNLM"/>
    </source>
</evidence>
<dbReference type="SUPFAM" id="SSF141072">
    <property type="entry name" value="CalX-like"/>
    <property type="match status" value="1"/>
</dbReference>
<reference evidence="1 2" key="1">
    <citation type="journal article" date="2004" name="Science">
        <title>A predator unmasked: life cycle of Bdellovibrio bacteriovorus from a genomic perspective.</title>
        <authorList>
            <person name="Rendulic S."/>
            <person name="Jagtap P."/>
            <person name="Rosinus A."/>
            <person name="Eppinger M."/>
            <person name="Baar C."/>
            <person name="Lanz C."/>
            <person name="Keller H."/>
            <person name="Lambert C."/>
            <person name="Evans K.J."/>
            <person name="Goesmann A."/>
            <person name="Meyer F."/>
            <person name="Sockett R.E."/>
            <person name="Schuster S.C."/>
        </authorList>
    </citation>
    <scope>NUCLEOTIDE SEQUENCE [LARGE SCALE GENOMIC DNA]</scope>
    <source>
        <strain evidence="2">ATCC 15356 / DSM 50701 / NCIMB 9529 / HD100</strain>
    </source>
</reference>
<proteinExistence type="predicted"/>
<dbReference type="InterPro" id="IPR051553">
    <property type="entry name" value="Ran_GTPase-activating"/>
</dbReference>
<evidence type="ECO:0000313" key="2">
    <source>
        <dbReference type="Proteomes" id="UP000008080"/>
    </source>
</evidence>
<accession>Q6MNK4</accession>
<keyword evidence="2" id="KW-1185">Reference proteome</keyword>
<dbReference type="PANTHER" id="PTHR45982:SF1">
    <property type="entry name" value="REGULATOR OF CHROMOSOME CONDENSATION"/>
    <property type="match status" value="1"/>
</dbReference>
<dbReference type="InterPro" id="IPR038081">
    <property type="entry name" value="CalX-like_sf"/>
</dbReference>
<dbReference type="Gene3D" id="2.60.40.2030">
    <property type="match status" value="1"/>
</dbReference>
<gene>
    <name evidence="1" type="ordered locus">Bd1247</name>
</gene>
<dbReference type="InterPro" id="IPR009091">
    <property type="entry name" value="RCC1/BLIP-II"/>
</dbReference>
<dbReference type="SUPFAM" id="SSF50985">
    <property type="entry name" value="RCC1/BLIP-II"/>
    <property type="match status" value="3"/>
</dbReference>
<evidence type="ECO:0000313" key="1">
    <source>
        <dbReference type="EMBL" id="CAE79147.1"/>
    </source>
</evidence>
<sequence>MIFYGTLPPSRIKSISRIFLVLLTSLLAGCTLDSVIQALTKEDFKLLTSPDTNYVELNTSALTLEGQCDVAEGSLTLLLGAADNEEFPCPTTGHWTYQLDTASLGEGEVDLIVEQAELADETKAVKSVKVTLNKDTNPPQLLSMPDIILNDKGFVSWDCQSLNDKCTFRSFISTTDLFTFAAEPYTSLKSNMTFPDGKSYLFLQAKDAAGNLSAVKKIEVYSGAMGILINPMQMKLAVAQAVTLRFYIPQVFAEYTLFNNDSCTGADNWQARTPATHNWNLASAAPGAYNVSARFRTAGGIISQCFTDSIPIIDTSTILNICTAGSSTAIFGVVGSTLLGQNPGYANNENCTFTVNTTQPMDILLAAAVNTEADKDIVTVRQNGQTLYSASGSIVTAGLEAMASTQAGPFTFNFTSDAANTGNGFAMYWMPKNSIRQEIRINNGATKTSSKNLQVSFNVPAYMREYNLTEDSTCATVGTWKTIAPTQTFTATGNGPTLSLGARFRDAFGNESECTSANIQYVAPAITIVTPATVADISNSVDLTGACSDAGATIRISGSYTGETTCSAQNLWSKSFALGTVPNNTTLNITAELMLAGTAEASASKSYTIQRFVTPSFPVANGYVGPTFTMTGTCSPNGSVINITAPNATSVSCTNGQWQSVQTVTGNNDDTVNIAGNLTFNSVVQDSFAFTTTLSTQPPLATVFGAPTGKSPEANLALTVGGIGVTAYKYKFGKDAACSNASGYSAEISSATGIFVNQNSNVDGDNMVLCVVGLNGLNGLWQDYSAATTRTWKKASLKYASLSAASKKFTEGQTAVTVGVTLDTVSTVPVRVYYNLSGDAIYMVDHNLALGYIEVPAGQLSAQITFDTLTNAMDTNDKDLDVYITHTNQPDYIAGANARQRFIIKNTTSSYKKILSIAHGSDYTQPSFLAVADDGKLRVWGVATATTAGVTITQPALNFKQVTGTRMNFCALTDTNQVYCGGVGGLSGTGVDSGVTYKSIDLKYYTACGITSDDRVRCWDVSGSPITPYYIDDGVTKFKKVVAAQSSTICAISLADDLYCYGNNTYKQIANNATATYNVLTQVDSGVKYRDVTSYTYVCGITRDDQQIKCWGRNDFYQLGNGTSVNNPTPTVVDGATKYLQISGSNTHVCAITETNALKCWGAQVRGGYTSIQDGITYSTPTLLNTNIVWKTIQTNDGSICGIADDDMPYCFGDGTNYGDVPKTATPMLEAVDVYSSYQDMATAYGTVCAIRNDGGAYCSNTIHPLKRAHPSVDFSSAKVMSDKGVICLGLSDSSYCTGVNTNSLLGDTNSTNPKVDLVHTGGLAIQAMATADNYCINAINTAGNLYRWGSTSASGCPPGTTTTPTLVPTSVKFKPIIRSVATAGCALSLDNEVYCWGAGSIMRTGISTTPINVDPGYRYTDIQLSTARFCGILENGQVRCWGSGSLGKLGHNSTADSTGTLINGGRVYTQLALGNSAACGITGTTLECWGNGYSNVPVAVNGGASYQQVVMGNGEMIALTTSGAVHFWRISDYMSPPTVISGGVSFAKLSATNYSGTTNSMFCALTTTNKLYCRTPWGAGTSLNMLHQVRAARF</sequence>
<dbReference type="KEGG" id="bba:Bd1247"/>
<dbReference type="HOGENOM" id="CLU_243864_0_0_7"/>
<dbReference type="EMBL" id="BX842649">
    <property type="protein sequence ID" value="CAE79147.1"/>
    <property type="molecule type" value="Genomic_DNA"/>
</dbReference>
<organism evidence="1 2">
    <name type="scientific">Bdellovibrio bacteriovorus (strain ATCC 15356 / DSM 50701 / NCIMB 9529 / HD100)</name>
    <dbReference type="NCBI Taxonomy" id="264462"/>
    <lineage>
        <taxon>Bacteria</taxon>
        <taxon>Pseudomonadati</taxon>
        <taxon>Bdellovibrionota</taxon>
        <taxon>Bdellovibrionia</taxon>
        <taxon>Bdellovibrionales</taxon>
        <taxon>Pseudobdellovibrionaceae</taxon>
        <taxon>Bdellovibrio</taxon>
    </lineage>
</organism>
<protein>
    <recommendedName>
        <fullName evidence="3">CUB domain-containing protein</fullName>
    </recommendedName>
</protein>
<dbReference type="PROSITE" id="PS50012">
    <property type="entry name" value="RCC1_3"/>
    <property type="match status" value="1"/>
</dbReference>
<dbReference type="eggNOG" id="COG5184">
    <property type="taxonomic scope" value="Bacteria"/>
</dbReference>
<dbReference type="Proteomes" id="UP000008080">
    <property type="component" value="Chromosome"/>
</dbReference>
<dbReference type="PANTHER" id="PTHR45982">
    <property type="entry name" value="REGULATOR OF CHROMOSOME CONDENSATION"/>
    <property type="match status" value="1"/>
</dbReference>